<dbReference type="InterPro" id="IPR058036">
    <property type="entry name" value="BREX_BrxC_4th"/>
</dbReference>
<protein>
    <submittedName>
        <fullName evidence="5">BREX system P-loop protein BrxC</fullName>
    </submittedName>
</protein>
<feature type="domain" description="Probable ATP-binding protein BrxC winged helix-turn-helix" evidence="2">
    <location>
        <begin position="760"/>
        <end position="865"/>
    </location>
</feature>
<accession>A0AAX1G120</accession>
<geneLocation type="plasmid" evidence="6">
    <name>pvpsd2016-2</name>
</geneLocation>
<dbReference type="RefSeq" id="WP_159408537.1">
    <property type="nucleotide sequence ID" value="NZ_CP034301.1"/>
</dbReference>
<dbReference type="Pfam" id="PF25791">
    <property type="entry name" value="WHD_BREX_BrxC"/>
    <property type="match status" value="1"/>
</dbReference>
<dbReference type="Proteomes" id="UP000464718">
    <property type="component" value="Plasmid pvpsd2016-2"/>
</dbReference>
<feature type="compositionally biased region" description="Basic and acidic residues" evidence="1">
    <location>
        <begin position="1132"/>
        <end position="1141"/>
    </location>
</feature>
<dbReference type="NCBIfam" id="NF033441">
    <property type="entry name" value="BREX_BrxC"/>
    <property type="match status" value="1"/>
</dbReference>
<gene>
    <name evidence="5" type="primary">brxC</name>
    <name evidence="5" type="ORF">EHC69_27280</name>
</gene>
<evidence type="ECO:0000313" key="5">
    <source>
        <dbReference type="EMBL" id="QHH13155.1"/>
    </source>
</evidence>
<proteinExistence type="predicted"/>
<feature type="compositionally biased region" description="Polar residues" evidence="1">
    <location>
        <begin position="1144"/>
        <end position="1165"/>
    </location>
</feature>
<feature type="region of interest" description="Disordered" evidence="1">
    <location>
        <begin position="1129"/>
        <end position="1183"/>
    </location>
</feature>
<dbReference type="InterPro" id="IPR058037">
    <property type="entry name" value="BREX_BrxC_helical"/>
</dbReference>
<reference evidence="5 6" key="1">
    <citation type="submission" date="2018-12" db="EMBL/GenBank/DDBJ databases">
        <title>Genomic insights into the evolutionary origins and pathogenicity of five Vibrio parahaemolyticus strains isolated from the shrimp with acute hepatopancreatic necrosis disease (AHPND).</title>
        <authorList>
            <person name="Yang Q."/>
            <person name="Dong X."/>
            <person name="Xie G."/>
            <person name="Fu S."/>
            <person name="Zou P."/>
            <person name="Sun J."/>
            <person name="Wang Y."/>
            <person name="Huang J."/>
        </authorList>
    </citation>
    <scope>NUCLEOTIDE SEQUENCE [LARGE SCALE GENOMIC DNA]</scope>
    <source>
        <strain evidence="5 6">20160303005-1</strain>
        <plasmid evidence="6">pvpsd2016-2</plasmid>
    </source>
</reference>
<evidence type="ECO:0000256" key="1">
    <source>
        <dbReference type="SAM" id="MobiDB-lite"/>
    </source>
</evidence>
<feature type="domain" description="Probable ATP-binding protein BrxC alpha-helical" evidence="3">
    <location>
        <begin position="878"/>
        <end position="999"/>
    </location>
</feature>
<sequence>MNLEQIFEKDINRQINGVVKADQTENETVFIELDEYVVTNELKEHIENFFKFYMPSVHNPEQAAATGKSGIWVSGFFGSGKSHFIKILSYLLKNVEATNGGGTRSAFDFFSEKLKEDAFLVGDIEKAIQKENKVILFNIDSRADTDDKEDAILKVFLKVFNEEMGYSGDHAHIAHLERDLDSRGQYEAFKEAFESISGESWLLQRDSYDFYRDDIAEALSTVTGQSIDATRQWVEKIEDNFPLDIANFCKWVKEYLDGNPDRRLLFFVDEIGQFIGKNTQMMLKLQTITENLGTICGGRAWVIVTSQADIDAVVGGMQGSKSQDFSKIQGRFERISLSSSNTNEVIEKRLLDKKEVAKANLSALYEEKGDIIRSQLSFEQSNSAEMANYKSTDDFVNNYPFVPYQFNLVQKIFTGISRAGASGQHMSRGERSLIDAFQIASKIYANDAVGRLIPIYSFYNSIKKFLDDAVVRDINHASDKSTINDFSVQVLQTLFMIRYVDEVKSTIDNLVTLCINEIDQDKRALRLDIEASLEVLERNNLIARQGDEYIFLTNEEKEIEEAIKKTDIEPSDETTELSNIIFNEILRRNNTYRYPENKQDFPVARFCNGVPFDRNLESDVLLKVVSPIDNSYDDYNDATCANYSADCILIKLSDNQRIFDELRTYIKTEKFIRKSSSTSGSEQEQIRRDKANENMNRRKRLVRELEELFKQSDFYTLGSTFDAKGSSISVMLEGAYRYIIENTFGKLKLIKPFPGNIINEIQQTLVAGDTAQIGLDLGGEEANPLAIMEIEQHVALSDDHGYPVTAADLIKKFAKRPYGWNTDEIILILARLGLANKLIFQANQQEVPLKSLYEHLSKSQKRANLRIRRIKQQSEANLKKAKKLFKDLSFGTAPSAEKELFNAATEKLDQWLEKLKEFKSKSSTGSYPGVEQIDDGILLLSELTELKTSFQFIDTFIAKGNDLLDFEEEYESLENFYETQFSMWQSLDRALHITFSANRSFLEKGEEAKTALDKLTAIFHNPRPYREVSKIKPLIEKLASINNQLVEKQRSHTVKKLEHRITEVQELISNAGAPDDISNKALLPFQNAIKRVQNENSVSLIRHELSEADDWFTDAETAVNNFIRQQQAIAKKAQEDKEKEPQASGSTSSTQGAYAMGSGSTTATPEQVREKAPATPKAKPTQAIDAMEVYKEFSDSTYMETVEDVDSYLKILREKLVSLVESDHKVRIK</sequence>
<organism evidence="5 6">
    <name type="scientific">Vibrio parahaemolyticus</name>
    <dbReference type="NCBI Taxonomy" id="670"/>
    <lineage>
        <taxon>Bacteria</taxon>
        <taxon>Pseudomonadati</taxon>
        <taxon>Pseudomonadota</taxon>
        <taxon>Gammaproteobacteria</taxon>
        <taxon>Vibrionales</taxon>
        <taxon>Vibrionaceae</taxon>
        <taxon>Vibrio</taxon>
    </lineage>
</organism>
<dbReference type="InterPro" id="IPR058038">
    <property type="entry name" value="BREX_BrxC_wHTH"/>
</dbReference>
<evidence type="ECO:0000259" key="3">
    <source>
        <dbReference type="Pfam" id="PF25792"/>
    </source>
</evidence>
<dbReference type="InterPro" id="IPR047679">
    <property type="entry name" value="BREX_BrxC"/>
</dbReference>
<dbReference type="InterPro" id="IPR027417">
    <property type="entry name" value="P-loop_NTPase"/>
</dbReference>
<evidence type="ECO:0000259" key="2">
    <source>
        <dbReference type="Pfam" id="PF25791"/>
    </source>
</evidence>
<name>A0AAX1G120_VIBPH</name>
<evidence type="ECO:0000313" key="6">
    <source>
        <dbReference type="Proteomes" id="UP000464718"/>
    </source>
</evidence>
<dbReference type="EMBL" id="CP034301">
    <property type="protein sequence ID" value="QHH13155.1"/>
    <property type="molecule type" value="Genomic_DNA"/>
</dbReference>
<dbReference type="SUPFAM" id="SSF52540">
    <property type="entry name" value="P-loop containing nucleoside triphosphate hydrolases"/>
    <property type="match status" value="1"/>
</dbReference>
<dbReference type="AlphaFoldDB" id="A0AAX1G120"/>
<feature type="domain" description="Probable ATP-binding protein BrxC 4th six-stranded beta-sheet" evidence="4">
    <location>
        <begin position="566"/>
        <end position="738"/>
    </location>
</feature>
<keyword evidence="5" id="KW-0614">Plasmid</keyword>
<dbReference type="Pfam" id="PF25796">
    <property type="entry name" value="BREX_BrxC_4th"/>
    <property type="match status" value="1"/>
</dbReference>
<dbReference type="Pfam" id="PF25792">
    <property type="entry name" value="BREX_BrxC_helical"/>
    <property type="match status" value="1"/>
</dbReference>
<evidence type="ECO:0000259" key="4">
    <source>
        <dbReference type="Pfam" id="PF25796"/>
    </source>
</evidence>